<evidence type="ECO:0000313" key="1">
    <source>
        <dbReference type="EMBL" id="PVU92471.1"/>
    </source>
</evidence>
<reference evidence="1 2" key="1">
    <citation type="journal article" date="2018" name="MBio">
        <title>Comparative Genomics Reveals the Core Gene Toolbox for the Fungus-Insect Symbiosis.</title>
        <authorList>
            <person name="Wang Y."/>
            <person name="Stata M."/>
            <person name="Wang W."/>
            <person name="Stajich J.E."/>
            <person name="White M.M."/>
            <person name="Moncalvo J.M."/>
        </authorList>
    </citation>
    <scope>NUCLEOTIDE SEQUENCE [LARGE SCALE GENOMIC DNA]</scope>
    <source>
        <strain evidence="1 2">AUS-77-4</strain>
    </source>
</reference>
<dbReference type="InterPro" id="IPR019711">
    <property type="entry name" value="ATP_synth_F0_suH"/>
</dbReference>
<evidence type="ECO:0000313" key="2">
    <source>
        <dbReference type="Proteomes" id="UP000245699"/>
    </source>
</evidence>
<dbReference type="Pfam" id="PF10775">
    <property type="entry name" value="ATP_sub_h"/>
    <property type="match status" value="1"/>
</dbReference>
<dbReference type="GO" id="GO:0015986">
    <property type="term" value="P:proton motive force-driven ATP synthesis"/>
    <property type="evidence" value="ECO:0007669"/>
    <property type="project" value="InterPro"/>
</dbReference>
<sequence>MFATTLKSVQTARIFTRSFSKSAPNKDFVKDLYLKELKNFKRDPKAVKNEVPAKSFVEPKRAETLKMDLDSKAAIQTYAQDGIVN</sequence>
<keyword evidence="2" id="KW-1185">Reference proteome</keyword>
<dbReference type="AlphaFoldDB" id="A0A2T9YJF9"/>
<dbReference type="Proteomes" id="UP000245699">
    <property type="component" value="Unassembled WGS sequence"/>
</dbReference>
<dbReference type="EMBL" id="MBFT01000364">
    <property type="protein sequence ID" value="PVU92471.1"/>
    <property type="molecule type" value="Genomic_DNA"/>
</dbReference>
<dbReference type="OrthoDB" id="274752at2759"/>
<protein>
    <submittedName>
        <fullName evidence="1">Uncharacterized protein</fullName>
    </submittedName>
</protein>
<proteinExistence type="predicted"/>
<gene>
    <name evidence="1" type="ORF">BB559_003705</name>
</gene>
<organism evidence="1 2">
    <name type="scientific">Furculomyces boomerangus</name>
    <dbReference type="NCBI Taxonomy" id="61424"/>
    <lineage>
        <taxon>Eukaryota</taxon>
        <taxon>Fungi</taxon>
        <taxon>Fungi incertae sedis</taxon>
        <taxon>Zoopagomycota</taxon>
        <taxon>Kickxellomycotina</taxon>
        <taxon>Harpellomycetes</taxon>
        <taxon>Harpellales</taxon>
        <taxon>Harpellaceae</taxon>
        <taxon>Furculomyces</taxon>
    </lineage>
</organism>
<comment type="caution">
    <text evidence="1">The sequence shown here is derived from an EMBL/GenBank/DDBJ whole genome shotgun (WGS) entry which is preliminary data.</text>
</comment>
<name>A0A2T9YJF9_9FUNG</name>
<accession>A0A2T9YJF9</accession>